<keyword evidence="4" id="KW-1185">Reference proteome</keyword>
<dbReference type="EMBL" id="QAAD01000002">
    <property type="protein sequence ID" value="PTN10172.1"/>
    <property type="molecule type" value="Genomic_DNA"/>
</dbReference>
<keyword evidence="1" id="KW-0812">Transmembrane</keyword>
<dbReference type="RefSeq" id="WP_107820951.1">
    <property type="nucleotide sequence ID" value="NZ_OY782574.1"/>
</dbReference>
<dbReference type="CDD" id="cd04186">
    <property type="entry name" value="GT_2_like_c"/>
    <property type="match status" value="1"/>
</dbReference>
<dbReference type="Gene3D" id="3.90.550.10">
    <property type="entry name" value="Spore Coat Polysaccharide Biosynthesis Protein SpsA, Chain A"/>
    <property type="match status" value="1"/>
</dbReference>
<name>A0A2T5C5L6_9BACT</name>
<comment type="caution">
    <text evidence="3">The sequence shown here is derived from an EMBL/GenBank/DDBJ whole genome shotgun (WGS) entry which is preliminary data.</text>
</comment>
<sequence length="307" mass="34929">MLDISVIIINFNTAEYTKSCIESLLKNTSKALAFHIVVVDNASDLDDYHLLSNYVDSLSDPRITVVRSKINTGFGGGHMIGVQNAQPSKYLAFINNDTVLVQDSLHSCFKFMERTVQAGVCAPIIVNEERKPVSSFDHYTSISRELLGRYVLEFLFPKKYPPNKGVFELPTIVDCVKGSFMFVRADAFYQVGGFDTNIFLYYEESDLCKRISAAKGYKTYLLPETSYVHYEGGSTQKSIDIKIERRISLLYVIRKHNGFLFYIALKYLLIFRYFVVSIVKPRYWKLLACLLVGAPLSHSLKQKQIIG</sequence>
<proteinExistence type="predicted"/>
<dbReference type="Pfam" id="PF00535">
    <property type="entry name" value="Glycos_transf_2"/>
    <property type="match status" value="1"/>
</dbReference>
<dbReference type="Proteomes" id="UP000243525">
    <property type="component" value="Unassembled WGS sequence"/>
</dbReference>
<keyword evidence="1" id="KW-1133">Transmembrane helix</keyword>
<keyword evidence="1" id="KW-0472">Membrane</keyword>
<evidence type="ECO:0000313" key="4">
    <source>
        <dbReference type="Proteomes" id="UP000243525"/>
    </source>
</evidence>
<dbReference type="AlphaFoldDB" id="A0A2T5C5L6"/>
<evidence type="ECO:0000313" key="3">
    <source>
        <dbReference type="EMBL" id="PTN10172.1"/>
    </source>
</evidence>
<dbReference type="PANTHER" id="PTHR43179">
    <property type="entry name" value="RHAMNOSYLTRANSFERASE WBBL"/>
    <property type="match status" value="1"/>
</dbReference>
<protein>
    <recommendedName>
        <fullName evidence="2">Glycosyltransferase 2-like domain-containing protein</fullName>
    </recommendedName>
</protein>
<evidence type="ECO:0000259" key="2">
    <source>
        <dbReference type="Pfam" id="PF00535"/>
    </source>
</evidence>
<gene>
    <name evidence="3" type="ORF">C8N47_102157</name>
</gene>
<dbReference type="PANTHER" id="PTHR43179:SF7">
    <property type="entry name" value="RHAMNOSYLTRANSFERASE WBBL"/>
    <property type="match status" value="1"/>
</dbReference>
<dbReference type="InterPro" id="IPR001173">
    <property type="entry name" value="Glyco_trans_2-like"/>
</dbReference>
<reference evidence="3 4" key="1">
    <citation type="submission" date="2018-04" db="EMBL/GenBank/DDBJ databases">
        <title>Genomic Encyclopedia of Archaeal and Bacterial Type Strains, Phase II (KMG-II): from individual species to whole genera.</title>
        <authorList>
            <person name="Goeker M."/>
        </authorList>
    </citation>
    <scope>NUCLEOTIDE SEQUENCE [LARGE SCALE GENOMIC DNA]</scope>
    <source>
        <strain evidence="3 4">DSM 28823</strain>
    </source>
</reference>
<dbReference type="SUPFAM" id="SSF53448">
    <property type="entry name" value="Nucleotide-diphospho-sugar transferases"/>
    <property type="match status" value="1"/>
</dbReference>
<feature type="transmembrane region" description="Helical" evidence="1">
    <location>
        <begin position="259"/>
        <end position="276"/>
    </location>
</feature>
<accession>A0A2T5C5L6</accession>
<evidence type="ECO:0000256" key="1">
    <source>
        <dbReference type="SAM" id="Phobius"/>
    </source>
</evidence>
<organism evidence="3 4">
    <name type="scientific">Mangrovibacterium marinum</name>
    <dbReference type="NCBI Taxonomy" id="1639118"/>
    <lineage>
        <taxon>Bacteria</taxon>
        <taxon>Pseudomonadati</taxon>
        <taxon>Bacteroidota</taxon>
        <taxon>Bacteroidia</taxon>
        <taxon>Marinilabiliales</taxon>
        <taxon>Prolixibacteraceae</taxon>
        <taxon>Mangrovibacterium</taxon>
    </lineage>
</organism>
<feature type="domain" description="Glycosyltransferase 2-like" evidence="2">
    <location>
        <begin position="5"/>
        <end position="131"/>
    </location>
</feature>
<dbReference type="OrthoDB" id="9771846at2"/>
<dbReference type="InterPro" id="IPR029044">
    <property type="entry name" value="Nucleotide-diphossugar_trans"/>
</dbReference>